<keyword evidence="4" id="KW-1185">Reference proteome</keyword>
<gene>
    <name evidence="3" type="primary">spoIIIAE</name>
    <name evidence="3" type="ORF">ERS852473_00384</name>
</gene>
<dbReference type="Pfam" id="PF09546">
    <property type="entry name" value="Spore_III_AE"/>
    <property type="match status" value="1"/>
</dbReference>
<feature type="transmembrane region" description="Helical" evidence="1">
    <location>
        <begin position="361"/>
        <end position="385"/>
    </location>
</feature>
<keyword evidence="2" id="KW-0732">Signal</keyword>
<feature type="chain" id="PRO_5046255118" evidence="2">
    <location>
        <begin position="25"/>
        <end position="398"/>
    </location>
</feature>
<organism evidence="3 4">
    <name type="scientific">Sarcina ventriculi</name>
    <name type="common">Clostridium ventriculi</name>
    <dbReference type="NCBI Taxonomy" id="1267"/>
    <lineage>
        <taxon>Bacteria</taxon>
        <taxon>Bacillati</taxon>
        <taxon>Bacillota</taxon>
        <taxon>Clostridia</taxon>
        <taxon>Eubacteriales</taxon>
        <taxon>Clostridiaceae</taxon>
        <taxon>Sarcina</taxon>
    </lineage>
</organism>
<dbReference type="RefSeq" id="WP_055257272.1">
    <property type="nucleotide sequence ID" value="NZ_CABIXL010000001.1"/>
</dbReference>
<evidence type="ECO:0000313" key="4">
    <source>
        <dbReference type="Proteomes" id="UP000095488"/>
    </source>
</evidence>
<evidence type="ECO:0000256" key="1">
    <source>
        <dbReference type="SAM" id="Phobius"/>
    </source>
</evidence>
<name>A0ABM9UMC5_SARVE</name>
<feature type="signal peptide" evidence="2">
    <location>
        <begin position="1"/>
        <end position="24"/>
    </location>
</feature>
<evidence type="ECO:0000256" key="2">
    <source>
        <dbReference type="SAM" id="SignalP"/>
    </source>
</evidence>
<dbReference type="Proteomes" id="UP000095488">
    <property type="component" value="Unassembled WGS sequence"/>
</dbReference>
<dbReference type="InterPro" id="IPR014194">
    <property type="entry name" value="Spore_III_AE"/>
</dbReference>
<protein>
    <submittedName>
        <fullName evidence="3">Stage III sporulation protein AE</fullName>
    </submittedName>
</protein>
<accession>A0ABM9UMC5</accession>
<feature type="transmembrane region" description="Helical" evidence="1">
    <location>
        <begin position="177"/>
        <end position="204"/>
    </location>
</feature>
<dbReference type="NCBIfam" id="TIGR02829">
    <property type="entry name" value="spore_III_AE"/>
    <property type="match status" value="1"/>
</dbReference>
<reference evidence="3 4" key="1">
    <citation type="submission" date="2015-09" db="EMBL/GenBank/DDBJ databases">
        <authorList>
            <consortium name="Pathogen Informatics"/>
        </authorList>
    </citation>
    <scope>NUCLEOTIDE SEQUENCE [LARGE SCALE GENOMIC DNA]</scope>
    <source>
        <strain evidence="3 4">2789STDY5834858</strain>
    </source>
</reference>
<keyword evidence="1" id="KW-1133">Transmembrane helix</keyword>
<keyword evidence="1" id="KW-0812">Transmembrane</keyword>
<sequence length="398" mass="43564">MKRLVKIMILCLTFILFIATPAYGTDVDDEDINNMLIEAQEELNSDSRMEKFYKYINNLKIEDELLSGLNPKEYIASYLTSKEDPISFKTIGNSIISFLFREIKATMSLVVSILVISLLSALLKNIQDAFSNDDGITSIAFFACYAVLIMLLSKSFLISLDVAKEVFKNIVEFMNVLVPVLIFLISSAGGITSALTIDPIVLAAISITPRIYTNFIFPLILIYLALLFANNISKEFSIASLCKFLKQTIMLCQGFILMIFVTILGIRGMTANTLDAVTKKSIKFAMDNFIPVVGKAFSDAISTLAACSLAMKSVISTLGVLILILIAVYPIIKIFIVSISLKLTGAILEPVVDSKISSSVSMVGEALTLVMSCVICISIMFFIMISMMASSGKFIVGG</sequence>
<feature type="transmembrane region" description="Helical" evidence="1">
    <location>
        <begin position="244"/>
        <end position="266"/>
    </location>
</feature>
<feature type="transmembrane region" description="Helical" evidence="1">
    <location>
        <begin position="105"/>
        <end position="123"/>
    </location>
</feature>
<dbReference type="EMBL" id="CYZR01000001">
    <property type="protein sequence ID" value="CUN51218.1"/>
    <property type="molecule type" value="Genomic_DNA"/>
</dbReference>
<feature type="transmembrane region" description="Helical" evidence="1">
    <location>
        <begin position="211"/>
        <end position="232"/>
    </location>
</feature>
<keyword evidence="1" id="KW-0472">Membrane</keyword>
<proteinExistence type="predicted"/>
<feature type="transmembrane region" description="Helical" evidence="1">
    <location>
        <begin position="318"/>
        <end position="341"/>
    </location>
</feature>
<comment type="caution">
    <text evidence="3">The sequence shown here is derived from an EMBL/GenBank/DDBJ whole genome shotgun (WGS) entry which is preliminary data.</text>
</comment>
<feature type="transmembrane region" description="Helical" evidence="1">
    <location>
        <begin position="135"/>
        <end position="157"/>
    </location>
</feature>
<evidence type="ECO:0000313" key="3">
    <source>
        <dbReference type="EMBL" id="CUN51218.1"/>
    </source>
</evidence>